<organism evidence="1 2">
    <name type="scientific">Symbiodinium natans</name>
    <dbReference type="NCBI Taxonomy" id="878477"/>
    <lineage>
        <taxon>Eukaryota</taxon>
        <taxon>Sar</taxon>
        <taxon>Alveolata</taxon>
        <taxon>Dinophyceae</taxon>
        <taxon>Suessiales</taxon>
        <taxon>Symbiodiniaceae</taxon>
        <taxon>Symbiodinium</taxon>
    </lineage>
</organism>
<dbReference type="InterPro" id="IPR029063">
    <property type="entry name" value="SAM-dependent_MTases_sf"/>
</dbReference>
<dbReference type="EMBL" id="CAJNDS010002259">
    <property type="protein sequence ID" value="CAE7397726.1"/>
    <property type="molecule type" value="Genomic_DNA"/>
</dbReference>
<gene>
    <name evidence="1" type="ORF">SNAT2548_LOCUS21654</name>
</gene>
<dbReference type="OrthoDB" id="406773at2759"/>
<evidence type="ECO:0000313" key="2">
    <source>
        <dbReference type="Proteomes" id="UP000604046"/>
    </source>
</evidence>
<comment type="caution">
    <text evidence="1">The sequence shown here is derived from an EMBL/GenBank/DDBJ whole genome shotgun (WGS) entry which is preliminary data.</text>
</comment>
<accession>A0A812QPM0</accession>
<keyword evidence="2" id="KW-1185">Reference proteome</keyword>
<dbReference type="Gene3D" id="3.40.50.150">
    <property type="entry name" value="Vaccinia Virus protein VP39"/>
    <property type="match status" value="1"/>
</dbReference>
<protein>
    <submittedName>
        <fullName evidence="1">Uncharacterized protein</fullName>
    </submittedName>
</protein>
<dbReference type="SUPFAM" id="SSF53335">
    <property type="entry name" value="S-adenosyl-L-methionine-dependent methyltransferases"/>
    <property type="match status" value="1"/>
</dbReference>
<reference evidence="1" key="1">
    <citation type="submission" date="2021-02" db="EMBL/GenBank/DDBJ databases">
        <authorList>
            <person name="Dougan E. K."/>
            <person name="Rhodes N."/>
            <person name="Thang M."/>
            <person name="Chan C."/>
        </authorList>
    </citation>
    <scope>NUCLEOTIDE SEQUENCE</scope>
</reference>
<sequence>MRVVFGGLFRFLLSPRESWSLKAAPPWCVEHATIRSRETCENLYTENLLESFLRSRTEVIQLRKLQGICFNKVAPCRRPRSNYCDLTPARHAHGYVESDPAFYEQFNMDYFLTGSAVNADFDGQFAVRLARFFRDDVDRAARRSSGPRIFQLAGRPARPARVLDMGCGRGSYVELFERWGLVAIGVDGDVVVRRTLPKSSLVWDLTEPLDLPGIRTSEAEGFLSLIPEGVSVDGVDGTMDLFLSQIETAADGDQASGCSFEAPDDPTEEEDANLILSVGLKMEGTGGHHSVALLRHICCSDVRCVGYGMGVSHPPIGTVWRMASSQGEDPYNGTRPSFFYGLRYLRRKTWPSARGASGRVALPHSLLENLGVLTVSFGSADWVLSLGVGQFIPRSKEPTFLMNLVRHAELGIVILWGGSGPNPRSAKEVRQLFQPLGFRPDKGAARELRLFAGLAYGGQKDELLVLRRRAGTWAALDPWSREDVHNADGSGEPAALVGHHAYLVQYRGKQAVHCAVHETYGLVRPGLLWVTGGCGGLFRVWRTNNAQELPGAFCINADHRYKECIIPSWLTDPKINATVLSALMDLNATGGARTHLSERLDPESPGLNSIQEWSEGHKKAEHAELGKQSPGFLDWQMHASADHFVPRLAAWRGDPRLNVVFYKFSRKLASACVADGSHCTRCNSNSTVRTLRAHTSTAMRPSELLLEWRWFWSIDWRPLLRLSAQLQARRGRGWRGRGGVEAEAPTRFARLFLVLRSLGLKLSKRDPKDLKDSMPGFNQKLRTRALGHFRRAASTAESTLRLQVELASKPAGEAPGSTPKALKVRWSASDCLPRWRFRRDRKKLKGPPPPEALLRRFALAQRAGSALLAGLSPARALRSPVLHELLGLAHRAALAVAQWGGAIPCTGQRFRKRPMSPVSHRPMAKPGCERCECERPWAEDSVEAWYVYRLVACDPSV</sequence>
<dbReference type="AlphaFoldDB" id="A0A812QPM0"/>
<evidence type="ECO:0000313" key="1">
    <source>
        <dbReference type="EMBL" id="CAE7397726.1"/>
    </source>
</evidence>
<dbReference type="Proteomes" id="UP000604046">
    <property type="component" value="Unassembled WGS sequence"/>
</dbReference>
<name>A0A812QPM0_9DINO</name>
<proteinExistence type="predicted"/>